<organism evidence="2 3">
    <name type="scientific">Methanochimaera problematica</name>
    <dbReference type="NCBI Taxonomy" id="2609417"/>
    <lineage>
        <taxon>Archaea</taxon>
        <taxon>Methanobacteriati</taxon>
        <taxon>Methanobacteriota</taxon>
        <taxon>Stenosarchaea group</taxon>
        <taxon>Methanomicrobia</taxon>
        <taxon>Methanomicrobiales</taxon>
        <taxon>Methanomicrobiaceae</taxon>
        <taxon>Methanochimaera</taxon>
    </lineage>
</organism>
<dbReference type="GeneID" id="85230248"/>
<dbReference type="InterPro" id="IPR021835">
    <property type="entry name" value="DUF3427"/>
</dbReference>
<evidence type="ECO:0000259" key="1">
    <source>
        <dbReference type="Pfam" id="PF11907"/>
    </source>
</evidence>
<proteinExistence type="predicted"/>
<keyword evidence="3" id="KW-1185">Reference proteome</keyword>
<sequence>MRVIDIDSAEFIKFIINLLRNSGDVCLEEISDYDQKMLTMLYYSLYNSPIQNYNKVSDIFQTIFANEAVKDEILEILNYKYQNIDFVEKPLNLGFKTPLFLHCSYARNQIFSALDHYTLLNMPSHGQREGVIHLKDKNLDVFFITLNKTEKHYSPSTMYEDFAVNETLFHWQSQSTTSENSPTGIRYINHDSNGARILLFVREFKEVNNRAQPFICIGTARYVSHTGSRPMNITWRLDEDMPAKFLKSARKMILG</sequence>
<dbReference type="RefSeq" id="WP_317136199.1">
    <property type="nucleotide sequence ID" value="NZ_CP043875.1"/>
</dbReference>
<protein>
    <submittedName>
        <fullName evidence="2">DUF3427 domain-containing protein</fullName>
    </submittedName>
</protein>
<evidence type="ECO:0000313" key="3">
    <source>
        <dbReference type="Proteomes" id="UP001301797"/>
    </source>
</evidence>
<dbReference type="Proteomes" id="UP001301797">
    <property type="component" value="Chromosome"/>
</dbReference>
<dbReference type="Pfam" id="PF11907">
    <property type="entry name" value="DUF3427"/>
    <property type="match status" value="1"/>
</dbReference>
<dbReference type="EMBL" id="CP043875">
    <property type="protein sequence ID" value="WOF16772.1"/>
    <property type="molecule type" value="Genomic_DNA"/>
</dbReference>
<gene>
    <name evidence="2" type="ORF">F1737_08750</name>
</gene>
<evidence type="ECO:0000313" key="2">
    <source>
        <dbReference type="EMBL" id="WOF16772.1"/>
    </source>
</evidence>
<dbReference type="KEGG" id="mefw:F1737_08750"/>
<name>A0AA97FDY2_9EURY</name>
<dbReference type="AlphaFoldDB" id="A0AA97FDY2"/>
<feature type="domain" description="DUF3427" evidence="1">
    <location>
        <begin position="112"/>
        <end position="244"/>
    </location>
</feature>
<accession>A0AA97FDY2</accession>
<reference evidence="2 3" key="1">
    <citation type="submission" date="2019-09" db="EMBL/GenBank/DDBJ databases">
        <title>The complete genome of Methanoplanus sp. FWC-SCC4.</title>
        <authorList>
            <person name="Chen S.-C."/>
            <person name="Zhou Y.-Z."/>
            <person name="Lai M.-C."/>
        </authorList>
    </citation>
    <scope>NUCLEOTIDE SEQUENCE [LARGE SCALE GENOMIC DNA]</scope>
    <source>
        <strain evidence="2 3">FWC-SCC4</strain>
    </source>
</reference>